<evidence type="ECO:0000256" key="2">
    <source>
        <dbReference type="ARBA" id="ARBA00023125"/>
    </source>
</evidence>
<keyword evidence="3" id="KW-0804">Transcription</keyword>
<dbReference type="InterPro" id="IPR002577">
    <property type="entry name" value="HTH_HxlR"/>
</dbReference>
<dbReference type="PROSITE" id="PS51118">
    <property type="entry name" value="HTH_HXLR"/>
    <property type="match status" value="1"/>
</dbReference>
<sequence length="164" mass="18161">MVDLRKNRDAWSMANCSVARTLDVVGTRSTLLVMREAFLGTRRFHDFAERIGSGEAVTAARLRDLTAAGLMEKVPYQEPGQRTRYEYQLTQKGRDLLHAIMALREWGDSWAADEQGPPWISTHTGCGAEVRTVMRCAHGHDVHFGETTVTPGPGLILTDPAAHS</sequence>
<evidence type="ECO:0000313" key="5">
    <source>
        <dbReference type="EMBL" id="MBM9502955.1"/>
    </source>
</evidence>
<keyword evidence="1" id="KW-0805">Transcription regulation</keyword>
<accession>A0ABS2TL43</accession>
<evidence type="ECO:0000256" key="1">
    <source>
        <dbReference type="ARBA" id="ARBA00023015"/>
    </source>
</evidence>
<dbReference type="Gene3D" id="1.10.10.10">
    <property type="entry name" value="Winged helix-like DNA-binding domain superfamily/Winged helix DNA-binding domain"/>
    <property type="match status" value="1"/>
</dbReference>
<evidence type="ECO:0000313" key="6">
    <source>
        <dbReference type="Proteomes" id="UP000749040"/>
    </source>
</evidence>
<gene>
    <name evidence="5" type="ORF">ITX44_00050</name>
</gene>
<dbReference type="Proteomes" id="UP000749040">
    <property type="component" value="Unassembled WGS sequence"/>
</dbReference>
<dbReference type="Pfam" id="PF01638">
    <property type="entry name" value="HxlR"/>
    <property type="match status" value="1"/>
</dbReference>
<comment type="caution">
    <text evidence="5">The sequence shown here is derived from an EMBL/GenBank/DDBJ whole genome shotgun (WGS) entry which is preliminary data.</text>
</comment>
<dbReference type="RefSeq" id="WP_205354853.1">
    <property type="nucleotide sequence ID" value="NZ_JADKYB010000001.1"/>
</dbReference>
<dbReference type="PANTHER" id="PTHR33204:SF36">
    <property type="entry name" value="TRANSCRIPTIONAL REGULATORY PROTEIN"/>
    <property type="match status" value="1"/>
</dbReference>
<evidence type="ECO:0000256" key="3">
    <source>
        <dbReference type="ARBA" id="ARBA00023163"/>
    </source>
</evidence>
<proteinExistence type="predicted"/>
<organism evidence="5 6">
    <name type="scientific">Actinacidiphila acididurans</name>
    <dbReference type="NCBI Taxonomy" id="2784346"/>
    <lineage>
        <taxon>Bacteria</taxon>
        <taxon>Bacillati</taxon>
        <taxon>Actinomycetota</taxon>
        <taxon>Actinomycetes</taxon>
        <taxon>Kitasatosporales</taxon>
        <taxon>Streptomycetaceae</taxon>
        <taxon>Actinacidiphila</taxon>
    </lineage>
</organism>
<name>A0ABS2TL43_9ACTN</name>
<dbReference type="InterPro" id="IPR036388">
    <property type="entry name" value="WH-like_DNA-bd_sf"/>
</dbReference>
<evidence type="ECO:0000259" key="4">
    <source>
        <dbReference type="PROSITE" id="PS51118"/>
    </source>
</evidence>
<dbReference type="InterPro" id="IPR036390">
    <property type="entry name" value="WH_DNA-bd_sf"/>
</dbReference>
<dbReference type="PANTHER" id="PTHR33204">
    <property type="entry name" value="TRANSCRIPTIONAL REGULATOR, MARR FAMILY"/>
    <property type="match status" value="1"/>
</dbReference>
<reference evidence="5 6" key="1">
    <citation type="submission" date="2021-01" db="EMBL/GenBank/DDBJ databases">
        <title>Streptomyces acididurans sp. nov., isolated from a peat swamp forest soil.</title>
        <authorList>
            <person name="Chantavorakit T."/>
            <person name="Duangmal K."/>
        </authorList>
    </citation>
    <scope>NUCLEOTIDE SEQUENCE [LARGE SCALE GENOMIC DNA]</scope>
    <source>
        <strain evidence="5 6">KK5PA1</strain>
    </source>
</reference>
<dbReference type="SUPFAM" id="SSF46785">
    <property type="entry name" value="Winged helix' DNA-binding domain"/>
    <property type="match status" value="1"/>
</dbReference>
<keyword evidence="6" id="KW-1185">Reference proteome</keyword>
<protein>
    <submittedName>
        <fullName evidence="5">Helix-turn-helix transcriptional regulator</fullName>
    </submittedName>
</protein>
<keyword evidence="2" id="KW-0238">DNA-binding</keyword>
<dbReference type="EMBL" id="JADKYB010000001">
    <property type="protein sequence ID" value="MBM9502955.1"/>
    <property type="molecule type" value="Genomic_DNA"/>
</dbReference>
<feature type="domain" description="HTH hxlR-type" evidence="4">
    <location>
        <begin position="16"/>
        <end position="115"/>
    </location>
</feature>